<feature type="region of interest" description="Disordered" evidence="5">
    <location>
        <begin position="667"/>
        <end position="691"/>
    </location>
</feature>
<gene>
    <name evidence="8" type="ORF">LCOR_06242.1</name>
</gene>
<organism evidence="8 9">
    <name type="scientific">Lichtheimia corymbifera JMRC:FSU:9682</name>
    <dbReference type="NCBI Taxonomy" id="1263082"/>
    <lineage>
        <taxon>Eukaryota</taxon>
        <taxon>Fungi</taxon>
        <taxon>Fungi incertae sedis</taxon>
        <taxon>Mucoromycota</taxon>
        <taxon>Mucoromycotina</taxon>
        <taxon>Mucoromycetes</taxon>
        <taxon>Mucorales</taxon>
        <taxon>Lichtheimiaceae</taxon>
        <taxon>Lichtheimia</taxon>
    </lineage>
</organism>
<feature type="compositionally biased region" description="Polar residues" evidence="5">
    <location>
        <begin position="163"/>
        <end position="172"/>
    </location>
</feature>
<dbReference type="Proteomes" id="UP000027586">
    <property type="component" value="Unassembled WGS sequence"/>
</dbReference>
<feature type="compositionally biased region" description="Basic and acidic residues" evidence="5">
    <location>
        <begin position="667"/>
        <end position="676"/>
    </location>
</feature>
<feature type="compositionally biased region" description="Basic residues" evidence="5">
    <location>
        <begin position="117"/>
        <end position="129"/>
    </location>
</feature>
<sequence>MSKRKTPTQHEPADSDTHLNLSENDQQHSKAGLPSSNSDTDQVEGRMSDTADHDIEDTTRKPRKRKRQVSYSFRIKGKAPAPEPSSRVLRSSTRLARKPHAERQTTNVKESSSLRPSRARATRKTKKHTTHENIDESLNATSQQEMESSTPSNHVDEEGATATAPNEIQPTPTREETDASVSDTQPTPTREAAAASVPDTQPTSTKEETEAPALDSQPTSTQEEAEASVLDSQPTSTQDEAAASSSPLSSELSSALEQPVDVLSSLIDFPDLDEYTRGSLAIAEALRLNMEMQQHAENQLGWIEERIRATQELMQNVRDLSSMEVKMDQKPVKIHKKYPTTYDFFIDEDGNKPPIATDPSQQDTIDQSMGVVRRTWSNSERQRLFDGVHAEARRALVVSIVASKEEHKIWDVDKMSDKELENVPVDKLNWKRISALYVHSRTPVQCIIQWTTQEHPRINKKPWSKAESQKLHELVEKHGIYGKWELIAKEHGSNRTASQCFSRYQSERNTSHSKKKWTEEDDLSLREAVALLGEGNWQQTASMLGNRTGNQCLQRWMKSLNPAIRRGKWTEQEDETLRRAVSFYGVGNWNKIQRHLPGRTDMQARERWTNILDPSLTFAPFTAEEEERLYALIEEHGRKWSMLTKFFPGRTDNHLLRFWKTAENRKAQEAKAAEKARSKRSRTKGKAKASS</sequence>
<feature type="compositionally biased region" description="Polar residues" evidence="5">
    <location>
        <begin position="179"/>
        <end position="188"/>
    </location>
</feature>
<feature type="compositionally biased region" description="Basic and acidic residues" evidence="5">
    <location>
        <begin position="43"/>
        <end position="60"/>
    </location>
</feature>
<dbReference type="OrthoDB" id="2143914at2759"/>
<evidence type="ECO:0000313" key="8">
    <source>
        <dbReference type="EMBL" id="CDH55051.1"/>
    </source>
</evidence>
<dbReference type="VEuPathDB" id="FungiDB:LCOR_06242.1"/>
<dbReference type="GO" id="GO:0042795">
    <property type="term" value="P:snRNA transcription by RNA polymerase II"/>
    <property type="evidence" value="ECO:0007669"/>
    <property type="project" value="TreeGrafter"/>
</dbReference>
<feature type="domain" description="Myb-like" evidence="6">
    <location>
        <begin position="455"/>
        <end position="508"/>
    </location>
</feature>
<feature type="domain" description="Myb-like" evidence="6">
    <location>
        <begin position="561"/>
        <end position="612"/>
    </location>
</feature>
<reference evidence="8" key="1">
    <citation type="submission" date="2013-08" db="EMBL/GenBank/DDBJ databases">
        <title>Gene expansion shapes genome architecture in the human pathogen Lichtheimia corymbifera: an evolutionary genomics analysis in the ancient terrestrial Mucorales (Mucoromycotina).</title>
        <authorList>
            <person name="Schwartze V.U."/>
            <person name="Winter S."/>
            <person name="Shelest E."/>
            <person name="Marcet-Houben M."/>
            <person name="Horn F."/>
            <person name="Wehner S."/>
            <person name="Hoffmann K."/>
            <person name="Riege K."/>
            <person name="Sammeth M."/>
            <person name="Nowrousian M."/>
            <person name="Valiante V."/>
            <person name="Linde J."/>
            <person name="Jacobsen I.D."/>
            <person name="Marz M."/>
            <person name="Brakhage A.A."/>
            <person name="Gabaldon T."/>
            <person name="Bocker S."/>
            <person name="Voigt K."/>
        </authorList>
    </citation>
    <scope>NUCLEOTIDE SEQUENCE [LARGE SCALE GENOMIC DNA]</scope>
    <source>
        <strain evidence="8">FSU 9682</strain>
    </source>
</reference>
<dbReference type="PANTHER" id="PTHR46621">
    <property type="entry name" value="SNRNA-ACTIVATING PROTEIN COMPLEX SUBUNIT 4"/>
    <property type="match status" value="1"/>
</dbReference>
<dbReference type="Pfam" id="PF00249">
    <property type="entry name" value="Myb_DNA-binding"/>
    <property type="match status" value="4"/>
</dbReference>
<feature type="domain" description="Myb-like" evidence="6">
    <location>
        <begin position="613"/>
        <end position="663"/>
    </location>
</feature>
<dbReference type="GO" id="GO:0001006">
    <property type="term" value="F:RNA polymerase III type 3 promoter sequence-specific DNA binding"/>
    <property type="evidence" value="ECO:0007669"/>
    <property type="project" value="TreeGrafter"/>
</dbReference>
<dbReference type="CDD" id="cd00167">
    <property type="entry name" value="SANT"/>
    <property type="match status" value="4"/>
</dbReference>
<dbReference type="PROSITE" id="PS50090">
    <property type="entry name" value="MYB_LIKE"/>
    <property type="match status" value="4"/>
</dbReference>
<keyword evidence="4" id="KW-0539">Nucleus</keyword>
<dbReference type="InterPro" id="IPR051575">
    <property type="entry name" value="Myb-like_DNA-bd"/>
</dbReference>
<dbReference type="InterPro" id="IPR001005">
    <property type="entry name" value="SANT/Myb"/>
</dbReference>
<feature type="domain" description="HTH myb-type" evidence="7">
    <location>
        <begin position="620"/>
        <end position="667"/>
    </location>
</feature>
<keyword evidence="1" id="KW-0805">Transcription regulation</keyword>
<name>A0A068S1G9_9FUNG</name>
<evidence type="ECO:0000256" key="3">
    <source>
        <dbReference type="ARBA" id="ARBA00023163"/>
    </source>
</evidence>
<dbReference type="SUPFAM" id="SSF46689">
    <property type="entry name" value="Homeodomain-like"/>
    <property type="match status" value="3"/>
</dbReference>
<dbReference type="EMBL" id="CBTN010000027">
    <property type="protein sequence ID" value="CDH55051.1"/>
    <property type="molecule type" value="Genomic_DNA"/>
</dbReference>
<accession>A0A068S1G9</accession>
<evidence type="ECO:0000259" key="7">
    <source>
        <dbReference type="PROSITE" id="PS51294"/>
    </source>
</evidence>
<keyword evidence="2" id="KW-0238">DNA-binding</keyword>
<proteinExistence type="predicted"/>
<evidence type="ECO:0000256" key="4">
    <source>
        <dbReference type="ARBA" id="ARBA00023242"/>
    </source>
</evidence>
<dbReference type="PANTHER" id="PTHR46621:SF1">
    <property type="entry name" value="SNRNA-ACTIVATING PROTEIN COMPLEX SUBUNIT 4"/>
    <property type="match status" value="1"/>
</dbReference>
<dbReference type="GO" id="GO:0042796">
    <property type="term" value="P:snRNA transcription by RNA polymerase III"/>
    <property type="evidence" value="ECO:0007669"/>
    <property type="project" value="TreeGrafter"/>
</dbReference>
<feature type="compositionally biased region" description="Polar residues" evidence="5">
    <location>
        <begin position="104"/>
        <end position="115"/>
    </location>
</feature>
<comment type="caution">
    <text evidence="8">The sequence shown here is derived from an EMBL/GenBank/DDBJ whole genome shotgun (WGS) entry which is preliminary data.</text>
</comment>
<keyword evidence="9" id="KW-1185">Reference proteome</keyword>
<feature type="compositionally biased region" description="Low complexity" evidence="5">
    <location>
        <begin position="240"/>
        <end position="253"/>
    </location>
</feature>
<dbReference type="STRING" id="1263082.A0A068S1G9"/>
<evidence type="ECO:0000313" key="9">
    <source>
        <dbReference type="Proteomes" id="UP000027586"/>
    </source>
</evidence>
<dbReference type="Gene3D" id="1.10.10.60">
    <property type="entry name" value="Homeodomain-like"/>
    <property type="match status" value="5"/>
</dbReference>
<dbReference type="PROSITE" id="PS51294">
    <property type="entry name" value="HTH_MYB"/>
    <property type="match status" value="4"/>
</dbReference>
<dbReference type="GO" id="GO:0000978">
    <property type="term" value="F:RNA polymerase II cis-regulatory region sequence-specific DNA binding"/>
    <property type="evidence" value="ECO:0007669"/>
    <property type="project" value="TreeGrafter"/>
</dbReference>
<dbReference type="InterPro" id="IPR017930">
    <property type="entry name" value="Myb_dom"/>
</dbReference>
<feature type="compositionally biased region" description="Basic residues" evidence="5">
    <location>
        <begin position="677"/>
        <end position="691"/>
    </location>
</feature>
<feature type="compositionally biased region" description="Polar residues" evidence="5">
    <location>
        <begin position="230"/>
        <end position="239"/>
    </location>
</feature>
<dbReference type="GO" id="GO:0019185">
    <property type="term" value="C:snRNA-activating protein complex"/>
    <property type="evidence" value="ECO:0007669"/>
    <property type="project" value="TreeGrafter"/>
</dbReference>
<dbReference type="InterPro" id="IPR009057">
    <property type="entry name" value="Homeodomain-like_sf"/>
</dbReference>
<feature type="compositionally biased region" description="Polar residues" evidence="5">
    <location>
        <begin position="136"/>
        <end position="153"/>
    </location>
</feature>
<keyword evidence="3" id="KW-0804">Transcription</keyword>
<feature type="region of interest" description="Disordered" evidence="5">
    <location>
        <begin position="1"/>
        <end position="253"/>
    </location>
</feature>
<evidence type="ECO:0000259" key="6">
    <source>
        <dbReference type="PROSITE" id="PS50090"/>
    </source>
</evidence>
<protein>
    <submittedName>
        <fullName evidence="8">Myb transcription factor</fullName>
    </submittedName>
</protein>
<feature type="domain" description="HTH myb-type" evidence="7">
    <location>
        <begin position="509"/>
        <end position="560"/>
    </location>
</feature>
<dbReference type="SMART" id="SM00717">
    <property type="entry name" value="SANT"/>
    <property type="match status" value="5"/>
</dbReference>
<evidence type="ECO:0000256" key="1">
    <source>
        <dbReference type="ARBA" id="ARBA00023015"/>
    </source>
</evidence>
<feature type="domain" description="Myb-like" evidence="6">
    <location>
        <begin position="509"/>
        <end position="560"/>
    </location>
</feature>
<dbReference type="AlphaFoldDB" id="A0A068S1G9"/>
<evidence type="ECO:0000256" key="2">
    <source>
        <dbReference type="ARBA" id="ARBA00023125"/>
    </source>
</evidence>
<evidence type="ECO:0000256" key="5">
    <source>
        <dbReference type="SAM" id="MobiDB-lite"/>
    </source>
</evidence>
<feature type="domain" description="HTH myb-type" evidence="7">
    <location>
        <begin position="455"/>
        <end position="506"/>
    </location>
</feature>
<feature type="domain" description="HTH myb-type" evidence="7">
    <location>
        <begin position="561"/>
        <end position="616"/>
    </location>
</feature>